<dbReference type="AlphaFoldDB" id="B0NKV6"/>
<gene>
    <name evidence="1" type="ORF">BACSTE_00104</name>
</gene>
<dbReference type="EMBL" id="ABFZ02000010">
    <property type="protein sequence ID" value="EDS16981.1"/>
    <property type="molecule type" value="Genomic_DNA"/>
</dbReference>
<name>B0NKV6_BACSE</name>
<comment type="caution">
    <text evidence="1">The sequence shown here is derived from an EMBL/GenBank/DDBJ whole genome shotgun (WGS) entry which is preliminary data.</text>
</comment>
<reference evidence="1 2" key="1">
    <citation type="submission" date="2007-11" db="EMBL/GenBank/DDBJ databases">
        <title>Draft genome sequence of Bacteroides stercoris(ATCC 43183).</title>
        <authorList>
            <person name="Sudarsanam P."/>
            <person name="Ley R."/>
            <person name="Guruge J."/>
            <person name="Turnbaugh P.J."/>
            <person name="Mahowald M."/>
            <person name="Liep D."/>
            <person name="Gordon J."/>
        </authorList>
    </citation>
    <scope>NUCLEOTIDE SEQUENCE [LARGE SCALE GENOMIC DNA]</scope>
    <source>
        <strain evidence="1 2">ATCC 43183</strain>
    </source>
</reference>
<organism evidence="1 2">
    <name type="scientific">Bacteroides stercoris ATCC 43183</name>
    <dbReference type="NCBI Taxonomy" id="449673"/>
    <lineage>
        <taxon>Bacteria</taxon>
        <taxon>Pseudomonadati</taxon>
        <taxon>Bacteroidota</taxon>
        <taxon>Bacteroidia</taxon>
        <taxon>Bacteroidales</taxon>
        <taxon>Bacteroidaceae</taxon>
        <taxon>Bacteroides</taxon>
    </lineage>
</organism>
<dbReference type="Proteomes" id="UP000004713">
    <property type="component" value="Unassembled WGS sequence"/>
</dbReference>
<evidence type="ECO:0000313" key="1">
    <source>
        <dbReference type="EMBL" id="EDS16981.1"/>
    </source>
</evidence>
<dbReference type="HOGENOM" id="CLU_3196353_0_0_10"/>
<evidence type="ECO:0000313" key="2">
    <source>
        <dbReference type="Proteomes" id="UP000004713"/>
    </source>
</evidence>
<accession>B0NKV6</accession>
<protein>
    <submittedName>
        <fullName evidence="1">Uncharacterized protein</fullName>
    </submittedName>
</protein>
<reference evidence="1 2" key="2">
    <citation type="submission" date="2007-11" db="EMBL/GenBank/DDBJ databases">
        <authorList>
            <person name="Fulton L."/>
            <person name="Clifton S."/>
            <person name="Fulton B."/>
            <person name="Xu J."/>
            <person name="Minx P."/>
            <person name="Pepin K.H."/>
            <person name="Johnson M."/>
            <person name="Thiruvilangam P."/>
            <person name="Bhonagiri V."/>
            <person name="Nash W.E."/>
            <person name="Mardis E.R."/>
            <person name="Wilson R.K."/>
        </authorList>
    </citation>
    <scope>NUCLEOTIDE SEQUENCE [LARGE SCALE GENOMIC DNA]</scope>
    <source>
        <strain evidence="1 2">ATCC 43183</strain>
    </source>
</reference>
<proteinExistence type="predicted"/>
<sequence length="45" mass="5249">MRKLQFPIEETPVSRRGNSRFPLGKLWFLTKEILVSRQGNNGFSL</sequence>